<dbReference type="InterPro" id="IPR009057">
    <property type="entry name" value="Homeodomain-like_sf"/>
</dbReference>
<feature type="region of interest" description="Disordered" evidence="1">
    <location>
        <begin position="1"/>
        <end position="58"/>
    </location>
</feature>
<evidence type="ECO:0000259" key="2">
    <source>
        <dbReference type="Pfam" id="PF15963"/>
    </source>
</evidence>
<dbReference type="HOGENOM" id="CLU_047017_0_0_1"/>
<proteinExistence type="predicted"/>
<sequence>MAQPPAATADTATAPQKMAKRKRAAEDVAAEVVADAVREKKPRTSRKRASTPENSESIEIVSAVVTMSDLCRDLRTGKTSKREMELRTMDWAEIARKKKEKEERKKAGSSGSQSAKGSSTDTPKPAEKKMRPSAEVTGPQMRIVNGEIVLDTSSLQIDRHADADRNADDMEEVEENPLTRRINAASFGKRTKLETWDEAATDLFYKGLRMFGTDFMMISKMFPGRTRRHIKLKFSNEERREPERIKRTLLGPREPVDLEAYSEMTNTVYDDPRAIQRELDEEKKRIESEHAEEQMAREEQLRNPGGKLGDKVLPSIEGESNEARRRREKKKAEKAKFGGGTEEILGSIDD</sequence>
<dbReference type="AlphaFoldDB" id="A0A022WC18"/>
<dbReference type="OrthoDB" id="272624at2759"/>
<dbReference type="InterPro" id="IPR039467">
    <property type="entry name" value="TFIIIB_B''_Myb"/>
</dbReference>
<feature type="compositionally biased region" description="Basic residues" evidence="1">
    <location>
        <begin position="40"/>
        <end position="49"/>
    </location>
</feature>
<feature type="compositionally biased region" description="Low complexity" evidence="1">
    <location>
        <begin position="108"/>
        <end position="119"/>
    </location>
</feature>
<protein>
    <recommendedName>
        <fullName evidence="2">Transcription factor TFIIIB component B'' Myb domain-containing protein</fullName>
    </recommendedName>
</protein>
<dbReference type="EMBL" id="KK207747">
    <property type="protein sequence ID" value="EZF55666.1"/>
    <property type="molecule type" value="Genomic_DNA"/>
</dbReference>
<organism evidence="3">
    <name type="scientific">Trichophyton rubrum CBS 288.86</name>
    <dbReference type="NCBI Taxonomy" id="1215330"/>
    <lineage>
        <taxon>Eukaryota</taxon>
        <taxon>Fungi</taxon>
        <taxon>Dikarya</taxon>
        <taxon>Ascomycota</taxon>
        <taxon>Pezizomycotina</taxon>
        <taxon>Eurotiomycetes</taxon>
        <taxon>Eurotiomycetidae</taxon>
        <taxon>Onygenales</taxon>
        <taxon>Arthrodermataceae</taxon>
        <taxon>Trichophyton</taxon>
    </lineage>
</organism>
<dbReference type="Gene3D" id="1.10.10.60">
    <property type="entry name" value="Homeodomain-like"/>
    <property type="match status" value="1"/>
</dbReference>
<gene>
    <name evidence="3" type="ORF">H103_01823</name>
</gene>
<feature type="compositionally biased region" description="Basic and acidic residues" evidence="1">
    <location>
        <begin position="97"/>
        <end position="106"/>
    </location>
</feature>
<evidence type="ECO:0000313" key="3">
    <source>
        <dbReference type="EMBL" id="EZF55666.1"/>
    </source>
</evidence>
<feature type="domain" description="Transcription factor TFIIIB component B'' Myb" evidence="2">
    <location>
        <begin position="186"/>
        <end position="270"/>
    </location>
</feature>
<reference evidence="3" key="1">
    <citation type="submission" date="2014-02" db="EMBL/GenBank/DDBJ databases">
        <title>The Genome Sequence of Trichophyton rubrum (morphotype fischeri) CBS 288.86.</title>
        <authorList>
            <consortium name="The Broad Institute Genomics Platform"/>
            <person name="Cuomo C.A."/>
            <person name="White T.C."/>
            <person name="Graser Y."/>
            <person name="Martinez-Rossi N."/>
            <person name="Heitman J."/>
            <person name="Young S.K."/>
            <person name="Zeng Q."/>
            <person name="Gargeya S."/>
            <person name="Abouelleil A."/>
            <person name="Alvarado L."/>
            <person name="Chapman S.B."/>
            <person name="Gainer-Dewar J."/>
            <person name="Goldberg J."/>
            <person name="Griggs A."/>
            <person name="Gujja S."/>
            <person name="Hansen M."/>
            <person name="Howarth C."/>
            <person name="Imamovic A."/>
            <person name="Larimer J."/>
            <person name="Martinez D."/>
            <person name="Murphy C."/>
            <person name="Pearson M.D."/>
            <person name="Persinoti G."/>
            <person name="Poon T."/>
            <person name="Priest M."/>
            <person name="Roberts A.D."/>
            <person name="Saif S."/>
            <person name="Shea T.D."/>
            <person name="Sykes S.N."/>
            <person name="Wortman J."/>
            <person name="Nusbaum C."/>
            <person name="Birren B."/>
        </authorList>
    </citation>
    <scope>NUCLEOTIDE SEQUENCE [LARGE SCALE GENOMIC DNA]</scope>
    <source>
        <strain evidence="3">CBS 288.86</strain>
    </source>
</reference>
<name>A0A022WC18_TRIRU</name>
<feature type="compositionally biased region" description="Basic and acidic residues" evidence="1">
    <location>
        <begin position="283"/>
        <end position="301"/>
    </location>
</feature>
<dbReference type="FunFam" id="1.10.10.60:FF:000322">
    <property type="entry name" value="Transcription factor TFIIIB component B"/>
    <property type="match status" value="1"/>
</dbReference>
<dbReference type="Pfam" id="PF15963">
    <property type="entry name" value="Myb_DNA-bind_7"/>
    <property type="match status" value="1"/>
</dbReference>
<dbReference type="PANTHER" id="PTHR22929:SF0">
    <property type="entry name" value="TRANSCRIPTION FACTOR TFIIIB COMPONENT B'' HOMOLOG"/>
    <property type="match status" value="1"/>
</dbReference>
<dbReference type="GO" id="GO:0070898">
    <property type="term" value="P:RNA polymerase III preinitiation complex assembly"/>
    <property type="evidence" value="ECO:0007669"/>
    <property type="project" value="TreeGrafter"/>
</dbReference>
<evidence type="ECO:0000256" key="1">
    <source>
        <dbReference type="SAM" id="MobiDB-lite"/>
    </source>
</evidence>
<dbReference type="GO" id="GO:0000126">
    <property type="term" value="C:transcription factor TFIIIB complex"/>
    <property type="evidence" value="ECO:0007669"/>
    <property type="project" value="TreeGrafter"/>
</dbReference>
<accession>A0A022WC18</accession>
<feature type="compositionally biased region" description="Low complexity" evidence="1">
    <location>
        <begin position="1"/>
        <end position="16"/>
    </location>
</feature>
<dbReference type="SUPFAM" id="SSF46689">
    <property type="entry name" value="Homeodomain-like"/>
    <property type="match status" value="1"/>
</dbReference>
<feature type="region of interest" description="Disordered" evidence="1">
    <location>
        <begin position="97"/>
        <end position="138"/>
    </location>
</feature>
<feature type="compositionally biased region" description="Basic and acidic residues" evidence="1">
    <location>
        <begin position="321"/>
        <end position="336"/>
    </location>
</feature>
<dbReference type="Proteomes" id="UP000023758">
    <property type="component" value="Unassembled WGS sequence"/>
</dbReference>
<feature type="region of interest" description="Disordered" evidence="1">
    <location>
        <begin position="283"/>
        <end position="350"/>
    </location>
</feature>
<dbReference type="GO" id="GO:0001156">
    <property type="term" value="F:TFIIIC-class transcription factor complex binding"/>
    <property type="evidence" value="ECO:0007669"/>
    <property type="project" value="TreeGrafter"/>
</dbReference>
<dbReference type="PANTHER" id="PTHR22929">
    <property type="entry name" value="RNA POLYMERASE III TRANSCRIPTION INITIATION FACTOR B"/>
    <property type="match status" value="1"/>
</dbReference>